<dbReference type="PANTHER" id="PTHR30183:SF3">
    <property type="entry name" value="MOLYBDENUM TRANSPORT SYSTEM PERMEASE PROTEIN MODB"/>
    <property type="match status" value="1"/>
</dbReference>
<gene>
    <name evidence="12" type="primary">cysW_2</name>
    <name evidence="12" type="ORF">DSM112329_02576</name>
</gene>
<proteinExistence type="inferred from homology"/>
<feature type="domain" description="ABC transmembrane type-1" evidence="11">
    <location>
        <begin position="51"/>
        <end position="253"/>
    </location>
</feature>
<comment type="similarity">
    <text evidence="2 10">Belongs to the binding-protein-dependent transport system permease family. CysTW subfamily.</text>
</comment>
<evidence type="ECO:0000256" key="9">
    <source>
        <dbReference type="RuleBase" id="RU363032"/>
    </source>
</evidence>
<keyword evidence="5 10" id="KW-0500">Molybdenum</keyword>
<dbReference type="InterPro" id="IPR000515">
    <property type="entry name" value="MetI-like"/>
</dbReference>
<keyword evidence="8 9" id="KW-0472">Membrane</keyword>
<protein>
    <recommendedName>
        <fullName evidence="10">Molybdenum transport system permease</fullName>
    </recommendedName>
</protein>
<organism evidence="12">
    <name type="scientific">Paraconexibacter sp. AEG42_29</name>
    <dbReference type="NCBI Taxonomy" id="2997339"/>
    <lineage>
        <taxon>Bacteria</taxon>
        <taxon>Bacillati</taxon>
        <taxon>Actinomycetota</taxon>
        <taxon>Thermoleophilia</taxon>
        <taxon>Solirubrobacterales</taxon>
        <taxon>Paraconexibacteraceae</taxon>
        <taxon>Paraconexibacter</taxon>
    </lineage>
</organism>
<dbReference type="KEGG" id="parq:DSM112329_02576"/>
<evidence type="ECO:0000256" key="7">
    <source>
        <dbReference type="ARBA" id="ARBA00022989"/>
    </source>
</evidence>
<sequence length="278" mass="28754">MRRVRGFVALQALALGVLLTFLALPLVALFTETPLADVPGLLGTETVRDALVVTIRANAIANVLILALGTPAAWFLATRRFRGRALVVTLVELPLVLPPAVAGIGLLAAFGAGGLLGGGLQDAGLVLPFSEWAVVLAITFVASPFYLRQAIAAFEAVDPTLTDAARTLGASPARTFARVALPLAAGGLAAGWVLAFARGVGEFGATIVFAGNVHGETQTLTLAVYETLDTDFDVALSISVLLVVLSAGTLLSYKLLSQWRSSTSTSAPAFGRSPSMSR</sequence>
<dbReference type="GO" id="GO:0005886">
    <property type="term" value="C:plasma membrane"/>
    <property type="evidence" value="ECO:0007669"/>
    <property type="project" value="UniProtKB-SubCell"/>
</dbReference>
<dbReference type="SUPFAM" id="SSF161098">
    <property type="entry name" value="MetI-like"/>
    <property type="match status" value="1"/>
</dbReference>
<comment type="subcellular location">
    <subcellularLocation>
        <location evidence="1 9">Cell membrane</location>
        <topology evidence="1 9">Multi-pass membrane protein</topology>
    </subcellularLocation>
</comment>
<name>A0AAU7AVJ7_9ACTN</name>
<feature type="transmembrane region" description="Helical" evidence="9">
    <location>
        <begin position="176"/>
        <end position="197"/>
    </location>
</feature>
<evidence type="ECO:0000256" key="1">
    <source>
        <dbReference type="ARBA" id="ARBA00004651"/>
    </source>
</evidence>
<dbReference type="EMBL" id="CP114014">
    <property type="protein sequence ID" value="XAY05718.1"/>
    <property type="molecule type" value="Genomic_DNA"/>
</dbReference>
<dbReference type="AlphaFoldDB" id="A0AAU7AVJ7"/>
<dbReference type="InterPro" id="IPR011867">
    <property type="entry name" value="ModB_ABC"/>
</dbReference>
<feature type="transmembrane region" description="Helical" evidence="9">
    <location>
        <begin position="234"/>
        <end position="256"/>
    </location>
</feature>
<accession>A0AAU7AVJ7</accession>
<keyword evidence="4 10" id="KW-1003">Cell membrane</keyword>
<evidence type="ECO:0000256" key="8">
    <source>
        <dbReference type="ARBA" id="ARBA00023136"/>
    </source>
</evidence>
<comment type="function">
    <text evidence="10">Part of the binding-protein-dependent transport system for molybdenum; probably responsible for the translocation of the substrate across the membrane.</text>
</comment>
<feature type="transmembrane region" description="Helical" evidence="9">
    <location>
        <begin position="53"/>
        <end position="77"/>
    </location>
</feature>
<feature type="transmembrane region" description="Helical" evidence="9">
    <location>
        <begin position="125"/>
        <end position="147"/>
    </location>
</feature>
<dbReference type="PANTHER" id="PTHR30183">
    <property type="entry name" value="MOLYBDENUM TRANSPORT SYSTEM PERMEASE PROTEIN MODB"/>
    <property type="match status" value="1"/>
</dbReference>
<evidence type="ECO:0000256" key="3">
    <source>
        <dbReference type="ARBA" id="ARBA00022448"/>
    </source>
</evidence>
<evidence type="ECO:0000313" key="12">
    <source>
        <dbReference type="EMBL" id="XAY05718.1"/>
    </source>
</evidence>
<dbReference type="InterPro" id="IPR006469">
    <property type="entry name" value="NifC_ABC_porter"/>
</dbReference>
<evidence type="ECO:0000259" key="11">
    <source>
        <dbReference type="PROSITE" id="PS50928"/>
    </source>
</evidence>
<reference evidence="12" key="1">
    <citation type="submission" date="2022-12" db="EMBL/GenBank/DDBJ databases">
        <title>Paraconexibacter alkalitolerans sp. nov. and Baekduia alba sp. nov., isolated from soil and emended description of the genera Paraconexibacter (Chun et al., 2020) and Baekduia (An et al., 2020).</title>
        <authorList>
            <person name="Vieira S."/>
            <person name="Huber K.J."/>
            <person name="Geppert A."/>
            <person name="Wolf J."/>
            <person name="Neumann-Schaal M."/>
            <person name="Muesken M."/>
            <person name="Overmann J."/>
        </authorList>
    </citation>
    <scope>NUCLEOTIDE SEQUENCE</scope>
    <source>
        <strain evidence="12">AEG42_29</strain>
    </source>
</reference>
<dbReference type="CDD" id="cd06261">
    <property type="entry name" value="TM_PBP2"/>
    <property type="match status" value="1"/>
</dbReference>
<dbReference type="GO" id="GO:0015098">
    <property type="term" value="F:molybdate ion transmembrane transporter activity"/>
    <property type="evidence" value="ECO:0007669"/>
    <property type="project" value="UniProtKB-UniRule"/>
</dbReference>
<evidence type="ECO:0000256" key="5">
    <source>
        <dbReference type="ARBA" id="ARBA00022505"/>
    </source>
</evidence>
<dbReference type="PROSITE" id="PS50928">
    <property type="entry name" value="ABC_TM1"/>
    <property type="match status" value="1"/>
</dbReference>
<keyword evidence="7 9" id="KW-1133">Transmembrane helix</keyword>
<dbReference type="RefSeq" id="WP_354702221.1">
    <property type="nucleotide sequence ID" value="NZ_CP114014.1"/>
</dbReference>
<keyword evidence="3 9" id="KW-0813">Transport</keyword>
<evidence type="ECO:0000256" key="2">
    <source>
        <dbReference type="ARBA" id="ARBA00007069"/>
    </source>
</evidence>
<dbReference type="Gene3D" id="1.10.3720.10">
    <property type="entry name" value="MetI-like"/>
    <property type="match status" value="1"/>
</dbReference>
<dbReference type="NCBIfam" id="TIGR02141">
    <property type="entry name" value="modB_ABC"/>
    <property type="match status" value="1"/>
</dbReference>
<dbReference type="Pfam" id="PF00528">
    <property type="entry name" value="BPD_transp_1"/>
    <property type="match status" value="1"/>
</dbReference>
<evidence type="ECO:0000256" key="6">
    <source>
        <dbReference type="ARBA" id="ARBA00022692"/>
    </source>
</evidence>
<feature type="transmembrane region" description="Helical" evidence="9">
    <location>
        <begin position="89"/>
        <end position="113"/>
    </location>
</feature>
<keyword evidence="6 9" id="KW-0812">Transmembrane</keyword>
<evidence type="ECO:0000256" key="4">
    <source>
        <dbReference type="ARBA" id="ARBA00022475"/>
    </source>
</evidence>
<dbReference type="NCBIfam" id="TIGR01581">
    <property type="entry name" value="Mo_ABC_porter"/>
    <property type="match status" value="1"/>
</dbReference>
<dbReference type="InterPro" id="IPR035906">
    <property type="entry name" value="MetI-like_sf"/>
</dbReference>
<evidence type="ECO:0000256" key="10">
    <source>
        <dbReference type="RuleBase" id="RU365097"/>
    </source>
</evidence>